<dbReference type="VEuPathDB" id="ToxoDB:BESB_081740"/>
<dbReference type="AlphaFoldDB" id="A0A2A9M4T3"/>
<protein>
    <submittedName>
        <fullName evidence="1">Uncharacterized protein</fullName>
    </submittedName>
</protein>
<dbReference type="KEGG" id="bbes:BESB_081740"/>
<accession>A0A2A9M4T3</accession>
<organism evidence="1 2">
    <name type="scientific">Besnoitia besnoiti</name>
    <name type="common">Apicomplexan protozoan</name>
    <dbReference type="NCBI Taxonomy" id="94643"/>
    <lineage>
        <taxon>Eukaryota</taxon>
        <taxon>Sar</taxon>
        <taxon>Alveolata</taxon>
        <taxon>Apicomplexa</taxon>
        <taxon>Conoidasida</taxon>
        <taxon>Coccidia</taxon>
        <taxon>Eucoccidiorida</taxon>
        <taxon>Eimeriorina</taxon>
        <taxon>Sarcocystidae</taxon>
        <taxon>Besnoitia</taxon>
    </lineage>
</organism>
<comment type="caution">
    <text evidence="1">The sequence shown here is derived from an EMBL/GenBank/DDBJ whole genome shotgun (WGS) entry which is preliminary data.</text>
</comment>
<dbReference type="Proteomes" id="UP000224006">
    <property type="component" value="Chromosome VIII"/>
</dbReference>
<gene>
    <name evidence="1" type="ORF">BESB_081740</name>
</gene>
<evidence type="ECO:0000313" key="1">
    <source>
        <dbReference type="EMBL" id="PFH32975.1"/>
    </source>
</evidence>
<sequence>MKRKPKHQYKYSSIDTFDAIQQTEGTLTAGRTLHANWLSLPGGVYLHRLKYSVRGSGRQPGTRSFKSESLDFADSLEQRAEAAGAA</sequence>
<dbReference type="EMBL" id="NWUJ01000009">
    <property type="protein sequence ID" value="PFH32975.1"/>
    <property type="molecule type" value="Genomic_DNA"/>
</dbReference>
<proteinExistence type="predicted"/>
<name>A0A2A9M4T3_BESBE</name>
<reference evidence="1 2" key="1">
    <citation type="submission" date="2017-09" db="EMBL/GenBank/DDBJ databases">
        <title>Genome sequencing of Besnoitia besnoiti strain Bb-Ger1.</title>
        <authorList>
            <person name="Schares G."/>
            <person name="Venepally P."/>
            <person name="Lorenzi H.A."/>
        </authorList>
    </citation>
    <scope>NUCLEOTIDE SEQUENCE [LARGE SCALE GENOMIC DNA]</scope>
    <source>
        <strain evidence="1 2">Bb-Ger1</strain>
    </source>
</reference>
<keyword evidence="2" id="KW-1185">Reference proteome</keyword>
<dbReference type="RefSeq" id="XP_029216984.1">
    <property type="nucleotide sequence ID" value="XM_029366524.1"/>
</dbReference>
<dbReference type="GeneID" id="40313100"/>
<evidence type="ECO:0000313" key="2">
    <source>
        <dbReference type="Proteomes" id="UP000224006"/>
    </source>
</evidence>
<dbReference type="OrthoDB" id="10305268at2759"/>